<keyword evidence="3" id="KW-1185">Reference proteome</keyword>
<dbReference type="InterPro" id="IPR009057">
    <property type="entry name" value="Homeodomain-like_sf"/>
</dbReference>
<dbReference type="InterPro" id="IPR001005">
    <property type="entry name" value="SANT/Myb"/>
</dbReference>
<gene>
    <name evidence="1" type="ORF">PIK62_08780</name>
    <name evidence="2" type="ORF">RYZ49_01240</name>
</gene>
<dbReference type="SUPFAM" id="SSF46689">
    <property type="entry name" value="Homeodomain-like"/>
    <property type="match status" value="1"/>
</dbReference>
<reference evidence="2 4" key="2">
    <citation type="submission" date="2023-10" db="EMBL/GenBank/DDBJ databases">
        <title>Fecal carriage and genetic characteristics of carbapenem-resistant Enterobacterales among healthy adults from four provinces of China.</title>
        <authorList>
            <person name="Li Y."/>
            <person name="Zhang R."/>
        </authorList>
    </citation>
    <scope>NUCLEOTIDE SEQUENCE [LARGE SCALE GENOMIC DNA]</scope>
    <source>
        <strain evidence="2 4">HN-157</strain>
    </source>
</reference>
<dbReference type="CDD" id="cd00167">
    <property type="entry name" value="SANT"/>
    <property type="match status" value="1"/>
</dbReference>
<evidence type="ECO:0000313" key="3">
    <source>
        <dbReference type="Proteomes" id="UP001221816"/>
    </source>
</evidence>
<evidence type="ECO:0000313" key="4">
    <source>
        <dbReference type="Proteomes" id="UP001287436"/>
    </source>
</evidence>
<dbReference type="EMBL" id="JAQNDI010000004">
    <property type="protein sequence ID" value="MDC0692729.1"/>
    <property type="molecule type" value="Genomic_DNA"/>
</dbReference>
<evidence type="ECO:0000313" key="2">
    <source>
        <dbReference type="EMBL" id="MDW2714468.1"/>
    </source>
</evidence>
<dbReference type="RefSeq" id="WP_139528873.1">
    <property type="nucleotide sequence ID" value="NZ_CABEJD010000001.1"/>
</dbReference>
<proteinExistence type="predicted"/>
<comment type="caution">
    <text evidence="2">The sequence shown here is derived from an EMBL/GenBank/DDBJ whole genome shotgun (WGS) entry which is preliminary data.</text>
</comment>
<sequence length="214" mass="24384">MSQSSRYRNHRSPWTLRELVFVEKHYGSMATAAIADQLGRTPTSVRAAARSMGCSSGNKTYGPWTDEEKEIVRTHYAKGSAQVMALLPGRTRQTIQWMANKLGVTSARSWSREEERILATYYPEQGVAVADCLPGRTAEAVKLKACDMGIRYLGGESAGQRMWSEEEQRLLIRNDHLIFPELLKLFPHRSRLSVKTARERLRRKKKMAVQRSSR</sequence>
<evidence type="ECO:0000313" key="1">
    <source>
        <dbReference type="EMBL" id="MDC0692729.1"/>
    </source>
</evidence>
<reference evidence="1 3" key="1">
    <citation type="submission" date="2023-01" db="EMBL/GenBank/DDBJ databases">
        <authorList>
            <person name="Dale J."/>
        </authorList>
    </citation>
    <scope>NUCLEOTIDE SEQUENCE [LARGE SCALE GENOMIC DNA]</scope>
    <source>
        <strain evidence="1 3">2022EL-01098</strain>
    </source>
</reference>
<protein>
    <submittedName>
        <fullName evidence="2">SANT/Myb-like DNA-binding domain-containing protein</fullName>
    </submittedName>
</protein>
<dbReference type="EMBL" id="JAWPBP010000001">
    <property type="protein sequence ID" value="MDW2714468.1"/>
    <property type="molecule type" value="Genomic_DNA"/>
</dbReference>
<accession>A0ABD5H936</accession>
<name>A0ABD5H936_9ENTR</name>
<dbReference type="Proteomes" id="UP001287436">
    <property type="component" value="Unassembled WGS sequence"/>
</dbReference>
<organism evidence="2 4">
    <name type="scientific">Klebsiella pasteurii</name>
    <dbReference type="NCBI Taxonomy" id="2587529"/>
    <lineage>
        <taxon>Bacteria</taxon>
        <taxon>Pseudomonadati</taxon>
        <taxon>Pseudomonadota</taxon>
        <taxon>Gammaproteobacteria</taxon>
        <taxon>Enterobacterales</taxon>
        <taxon>Enterobacteriaceae</taxon>
        <taxon>Klebsiella/Raoultella group</taxon>
        <taxon>Klebsiella</taxon>
    </lineage>
</organism>
<dbReference type="Proteomes" id="UP001221816">
    <property type="component" value="Unassembled WGS sequence"/>
</dbReference>
<dbReference type="AlphaFoldDB" id="A0ABD5H936"/>